<evidence type="ECO:0008006" key="5">
    <source>
        <dbReference type="Google" id="ProtNLM"/>
    </source>
</evidence>
<feature type="transmembrane region" description="Helical" evidence="2">
    <location>
        <begin position="6"/>
        <end position="24"/>
    </location>
</feature>
<feature type="transmembrane region" description="Helical" evidence="2">
    <location>
        <begin position="36"/>
        <end position="55"/>
    </location>
</feature>
<name>A0A2C5XZY5_9HYPO</name>
<feature type="region of interest" description="Disordered" evidence="1">
    <location>
        <begin position="258"/>
        <end position="281"/>
    </location>
</feature>
<dbReference type="STRING" id="1399860.A0A2C5XZY5"/>
<accession>A0A2C5XZY5</accession>
<dbReference type="EMBL" id="NJET01000085">
    <property type="protein sequence ID" value="PHH61997.1"/>
    <property type="molecule type" value="Genomic_DNA"/>
</dbReference>
<dbReference type="GO" id="GO:0016020">
    <property type="term" value="C:membrane"/>
    <property type="evidence" value="ECO:0007669"/>
    <property type="project" value="InterPro"/>
</dbReference>
<gene>
    <name evidence="3" type="ORF">CDD81_7688</name>
</gene>
<evidence type="ECO:0000313" key="3">
    <source>
        <dbReference type="EMBL" id="PHH61997.1"/>
    </source>
</evidence>
<evidence type="ECO:0000256" key="2">
    <source>
        <dbReference type="SAM" id="Phobius"/>
    </source>
</evidence>
<evidence type="ECO:0000256" key="1">
    <source>
        <dbReference type="SAM" id="MobiDB-lite"/>
    </source>
</evidence>
<dbReference type="Proteomes" id="UP000226192">
    <property type="component" value="Unassembled WGS sequence"/>
</dbReference>
<feature type="transmembrane region" description="Helical" evidence="2">
    <location>
        <begin position="108"/>
        <end position="129"/>
    </location>
</feature>
<protein>
    <recommendedName>
        <fullName evidence="5">Tetraspanin Tsp3</fullName>
    </recommendedName>
</protein>
<dbReference type="InterPro" id="IPR008952">
    <property type="entry name" value="Tetraspanin_EC2_sf"/>
</dbReference>
<keyword evidence="2" id="KW-0472">Membrane</keyword>
<keyword evidence="2" id="KW-0812">Transmembrane</keyword>
<reference evidence="3 4" key="1">
    <citation type="submission" date="2017-06" db="EMBL/GenBank/DDBJ databases">
        <title>Ant-infecting Ophiocordyceps genomes reveal a high diversity of potential behavioral manipulation genes and a possible major role for enterotoxins.</title>
        <authorList>
            <person name="De Bekker C."/>
            <person name="Evans H.C."/>
            <person name="Brachmann A."/>
            <person name="Hughes D.P."/>
        </authorList>
    </citation>
    <scope>NUCLEOTIDE SEQUENCE [LARGE SCALE GENOMIC DNA]</scope>
    <source>
        <strain evidence="3 4">Map64</strain>
    </source>
</reference>
<dbReference type="AlphaFoldDB" id="A0A2C5XZY5"/>
<dbReference type="OrthoDB" id="71600at2759"/>
<keyword evidence="4" id="KW-1185">Reference proteome</keyword>
<comment type="caution">
    <text evidence="3">The sequence shown here is derived from an EMBL/GenBank/DDBJ whole genome shotgun (WGS) entry which is preliminary data.</text>
</comment>
<keyword evidence="2" id="KW-1133">Transmembrane helix</keyword>
<evidence type="ECO:0000313" key="4">
    <source>
        <dbReference type="Proteomes" id="UP000226192"/>
    </source>
</evidence>
<dbReference type="SUPFAM" id="SSF48652">
    <property type="entry name" value="Tetraspanin"/>
    <property type="match status" value="1"/>
</dbReference>
<sequence length="281" mass="29767">MVNPGIVYMLICIALFAIAVVVHFHAWHLWLPLSRGVTITTAILPLAAFVNAYIYPNMLFAAHHGWRRLPGSTVSCAASLSSTATEQLQPGPRTRRRLVPIVLQGVQGVVWGVLATLLVQAAVASAAMVKVQLDRQWEGLYQGGQEQRKQLRVVQDALGCCGLSSVKDRAVDQGHGVTCAQAFPSRGACREPWAAATRASAATDAGVVLAVGIMQIVGLVLLRERTTWWTALRTSGWKTGSSDQVASGRLVVGEAEGEEAGGYGGVDEAGEGASSRGVRGD</sequence>
<proteinExistence type="predicted"/>
<organism evidence="3 4">
    <name type="scientific">Ophiocordyceps australis</name>
    <dbReference type="NCBI Taxonomy" id="1399860"/>
    <lineage>
        <taxon>Eukaryota</taxon>
        <taxon>Fungi</taxon>
        <taxon>Dikarya</taxon>
        <taxon>Ascomycota</taxon>
        <taxon>Pezizomycotina</taxon>
        <taxon>Sordariomycetes</taxon>
        <taxon>Hypocreomycetidae</taxon>
        <taxon>Hypocreales</taxon>
        <taxon>Ophiocordycipitaceae</taxon>
        <taxon>Ophiocordyceps</taxon>
    </lineage>
</organism>